<protein>
    <recommendedName>
        <fullName evidence="1 6">Peptidyl-tRNA hydrolase</fullName>
        <ecNumber evidence="1 6">3.1.1.29</ecNumber>
    </recommendedName>
</protein>
<dbReference type="PANTHER" id="PTHR17224:SF1">
    <property type="entry name" value="PEPTIDYL-TRNA HYDROLASE"/>
    <property type="match status" value="1"/>
</dbReference>
<evidence type="ECO:0000313" key="9">
    <source>
        <dbReference type="Proteomes" id="UP000193719"/>
    </source>
</evidence>
<dbReference type="Pfam" id="PF01195">
    <property type="entry name" value="Pept_tRNA_hydro"/>
    <property type="match status" value="1"/>
</dbReference>
<dbReference type="InterPro" id="IPR001328">
    <property type="entry name" value="Pept_tRNA_hydro"/>
</dbReference>
<dbReference type="PROSITE" id="PS01195">
    <property type="entry name" value="PEPT_TRNA_HYDROL_1"/>
    <property type="match status" value="1"/>
</dbReference>
<dbReference type="InterPro" id="IPR018171">
    <property type="entry name" value="Pept_tRNA_hydro_CS"/>
</dbReference>
<evidence type="ECO:0000313" key="8">
    <source>
        <dbReference type="EMBL" id="ORX55914.1"/>
    </source>
</evidence>
<comment type="caution">
    <text evidence="8">The sequence shown here is derived from an EMBL/GenBank/DDBJ whole genome shotgun (WGS) entry which is preliminary data.</text>
</comment>
<dbReference type="GO" id="GO:0000049">
    <property type="term" value="F:tRNA binding"/>
    <property type="evidence" value="ECO:0007669"/>
    <property type="project" value="UniProtKB-KW"/>
</dbReference>
<dbReference type="GO" id="GO:0004045">
    <property type="term" value="F:peptidyl-tRNA hydrolase activity"/>
    <property type="evidence" value="ECO:0007669"/>
    <property type="project" value="UniProtKB-EC"/>
</dbReference>
<proteinExistence type="inferred from homology"/>
<evidence type="ECO:0000256" key="2">
    <source>
        <dbReference type="ARBA" id="ARBA00022555"/>
    </source>
</evidence>
<keyword evidence="4" id="KW-0694">RNA-binding</keyword>
<sequence>MTSNPPVDYFIVGLGNFQPEYETTRHNVGFICVNYITNLIALEKNKNKPDEHKLPIFFRRMDLNADIHDIMYQATDKRLLRLVFIKPLTGMNNSGMAVQKVLQYYGYKDISKQLIVIFDDLNSLPGTLTIQNSLGAVKGHKGIDSIEKTLNNNTFYHYRIGIGRPPSSSNITIPNYVLGEFTKDRQEMDLVGYSLTLTAKAFDEFSKNPDNLKAIKKKYCSLKKIPKNLNKMDSLLFPVDLHGY</sequence>
<accession>A0A1Y1VHQ3</accession>
<gene>
    <name evidence="8" type="ORF">BCR36DRAFT_320546</name>
</gene>
<dbReference type="Proteomes" id="UP000193719">
    <property type="component" value="Unassembled WGS sequence"/>
</dbReference>
<reference evidence="8 9" key="2">
    <citation type="submission" date="2016-08" db="EMBL/GenBank/DDBJ databases">
        <title>Pervasive Adenine N6-methylation of Active Genes in Fungi.</title>
        <authorList>
            <consortium name="DOE Joint Genome Institute"/>
            <person name="Mondo S.J."/>
            <person name="Dannebaum R.O."/>
            <person name="Kuo R.C."/>
            <person name="Labutti K."/>
            <person name="Haridas S."/>
            <person name="Kuo A."/>
            <person name="Salamov A."/>
            <person name="Ahrendt S.R."/>
            <person name="Lipzen A."/>
            <person name="Sullivan W."/>
            <person name="Andreopoulos W.B."/>
            <person name="Clum A."/>
            <person name="Lindquist E."/>
            <person name="Daum C."/>
            <person name="Ramamoorthy G.K."/>
            <person name="Gryganskyi A."/>
            <person name="Culley D."/>
            <person name="Magnuson J.K."/>
            <person name="James T.Y."/>
            <person name="O'Malley M.A."/>
            <person name="Stajich J.E."/>
            <person name="Spatafora J.W."/>
            <person name="Visel A."/>
            <person name="Grigoriev I.V."/>
        </authorList>
    </citation>
    <scope>NUCLEOTIDE SEQUENCE [LARGE SCALE GENOMIC DNA]</scope>
    <source>
        <strain evidence="9">finn</strain>
    </source>
</reference>
<name>A0A1Y1VHQ3_9FUNG</name>
<comment type="catalytic activity">
    <reaction evidence="6">
        <text>an N-acyl-L-alpha-aminoacyl-tRNA + H2O = an N-acyl-L-amino acid + a tRNA + H(+)</text>
        <dbReference type="Rhea" id="RHEA:54448"/>
        <dbReference type="Rhea" id="RHEA-COMP:10123"/>
        <dbReference type="Rhea" id="RHEA-COMP:13883"/>
        <dbReference type="ChEBI" id="CHEBI:15377"/>
        <dbReference type="ChEBI" id="CHEBI:15378"/>
        <dbReference type="ChEBI" id="CHEBI:59874"/>
        <dbReference type="ChEBI" id="CHEBI:78442"/>
        <dbReference type="ChEBI" id="CHEBI:138191"/>
        <dbReference type="EC" id="3.1.1.29"/>
    </reaction>
</comment>
<dbReference type="Gene3D" id="3.40.50.1470">
    <property type="entry name" value="Peptidyl-tRNA hydrolase"/>
    <property type="match status" value="1"/>
</dbReference>
<evidence type="ECO:0000256" key="3">
    <source>
        <dbReference type="ARBA" id="ARBA00022801"/>
    </source>
</evidence>
<evidence type="ECO:0000256" key="4">
    <source>
        <dbReference type="ARBA" id="ARBA00022884"/>
    </source>
</evidence>
<evidence type="ECO:0000256" key="6">
    <source>
        <dbReference type="RuleBase" id="RU000673"/>
    </source>
</evidence>
<dbReference type="AlphaFoldDB" id="A0A1Y1VHQ3"/>
<keyword evidence="3 6" id="KW-0378">Hydrolase</keyword>
<dbReference type="PANTHER" id="PTHR17224">
    <property type="entry name" value="PEPTIDYL-TRNA HYDROLASE"/>
    <property type="match status" value="1"/>
</dbReference>
<dbReference type="SUPFAM" id="SSF53178">
    <property type="entry name" value="Peptidyl-tRNA hydrolase-like"/>
    <property type="match status" value="1"/>
</dbReference>
<keyword evidence="9" id="KW-1185">Reference proteome</keyword>
<evidence type="ECO:0000256" key="7">
    <source>
        <dbReference type="RuleBase" id="RU004320"/>
    </source>
</evidence>
<reference evidence="8 9" key="1">
    <citation type="submission" date="2016-08" db="EMBL/GenBank/DDBJ databases">
        <title>Genomes of anaerobic fungi encode conserved fungal cellulosomes for biomass hydrolysis.</title>
        <authorList>
            <consortium name="DOE Joint Genome Institute"/>
            <person name="Haitjema C.H."/>
            <person name="Gilmore S.P."/>
            <person name="Henske J.K."/>
            <person name="Solomon K.V."/>
            <person name="De Groot R."/>
            <person name="Kuo A."/>
            <person name="Mondo S.J."/>
            <person name="Salamov A.A."/>
            <person name="Labutti K."/>
            <person name="Zhao Z."/>
            <person name="Chiniquy J."/>
            <person name="Barry K."/>
            <person name="Brewer H.M."/>
            <person name="Purvine S.O."/>
            <person name="Wright A.T."/>
            <person name="Boxma B."/>
            <person name="Van Alen T."/>
            <person name="Hackstein J.H."/>
            <person name="Baker S.E."/>
            <person name="Grigoriev I.V."/>
            <person name="O'Malley M.A."/>
        </authorList>
    </citation>
    <scope>NUCLEOTIDE SEQUENCE [LARGE SCALE GENOMIC DNA]</scope>
    <source>
        <strain evidence="9">finn</strain>
    </source>
</reference>
<organism evidence="8 9">
    <name type="scientific">Piromyces finnis</name>
    <dbReference type="NCBI Taxonomy" id="1754191"/>
    <lineage>
        <taxon>Eukaryota</taxon>
        <taxon>Fungi</taxon>
        <taxon>Fungi incertae sedis</taxon>
        <taxon>Chytridiomycota</taxon>
        <taxon>Chytridiomycota incertae sedis</taxon>
        <taxon>Neocallimastigomycetes</taxon>
        <taxon>Neocallimastigales</taxon>
        <taxon>Neocallimastigaceae</taxon>
        <taxon>Piromyces</taxon>
    </lineage>
</organism>
<dbReference type="OrthoDB" id="1711136at2759"/>
<dbReference type="EC" id="3.1.1.29" evidence="1 6"/>
<dbReference type="STRING" id="1754191.A0A1Y1VHQ3"/>
<dbReference type="EMBL" id="MCFH01000008">
    <property type="protein sequence ID" value="ORX55914.1"/>
    <property type="molecule type" value="Genomic_DNA"/>
</dbReference>
<keyword evidence="2" id="KW-0820">tRNA-binding</keyword>
<evidence type="ECO:0000256" key="1">
    <source>
        <dbReference type="ARBA" id="ARBA00013260"/>
    </source>
</evidence>
<evidence type="ECO:0000256" key="5">
    <source>
        <dbReference type="ARBA" id="ARBA00038063"/>
    </source>
</evidence>
<dbReference type="NCBIfam" id="TIGR00447">
    <property type="entry name" value="pth"/>
    <property type="match status" value="1"/>
</dbReference>
<comment type="similarity">
    <text evidence="5 7">Belongs to the PTH family.</text>
</comment>
<dbReference type="InterPro" id="IPR036416">
    <property type="entry name" value="Pept_tRNA_hydro_sf"/>
</dbReference>